<accession>A0A5E6T9Z2</accession>
<feature type="transmembrane region" description="Helical" evidence="1">
    <location>
        <begin position="33"/>
        <end position="53"/>
    </location>
</feature>
<dbReference type="EMBL" id="CABVHJ010000008">
    <property type="protein sequence ID" value="VVM90056.1"/>
    <property type="molecule type" value="Genomic_DNA"/>
</dbReference>
<dbReference type="AlphaFoldDB" id="A0A5E6T9Z2"/>
<dbReference type="RefSeq" id="WP_191630892.1">
    <property type="nucleotide sequence ID" value="NZ_CABVHJ010000008.1"/>
</dbReference>
<proteinExistence type="predicted"/>
<evidence type="ECO:0000313" key="3">
    <source>
        <dbReference type="Proteomes" id="UP000327167"/>
    </source>
</evidence>
<keyword evidence="1" id="KW-0812">Transmembrane</keyword>
<sequence>MSTYDRKARMEEMEREHDEWVERIRIKNKRDMYPIWAMLAFGMFCWSLGFFVGRTI</sequence>
<reference evidence="2 3" key="1">
    <citation type="submission" date="2019-09" db="EMBL/GenBank/DDBJ databases">
        <authorList>
            <person name="Chandra G."/>
            <person name="Truman W A."/>
        </authorList>
    </citation>
    <scope>NUCLEOTIDE SEQUENCE [LARGE SCALE GENOMIC DNA]</scope>
    <source>
        <strain evidence="2">PS655</strain>
    </source>
</reference>
<organism evidence="2 3">
    <name type="scientific">Pseudomonas fluorescens</name>
    <dbReference type="NCBI Taxonomy" id="294"/>
    <lineage>
        <taxon>Bacteria</taxon>
        <taxon>Pseudomonadati</taxon>
        <taxon>Pseudomonadota</taxon>
        <taxon>Gammaproteobacteria</taxon>
        <taxon>Pseudomonadales</taxon>
        <taxon>Pseudomonadaceae</taxon>
        <taxon>Pseudomonas</taxon>
    </lineage>
</organism>
<name>A0A5E6T9Z2_PSEFL</name>
<gene>
    <name evidence="2" type="ORF">PS655_02768</name>
</gene>
<dbReference type="Proteomes" id="UP000327167">
    <property type="component" value="Unassembled WGS sequence"/>
</dbReference>
<keyword evidence="1" id="KW-1133">Transmembrane helix</keyword>
<evidence type="ECO:0000256" key="1">
    <source>
        <dbReference type="SAM" id="Phobius"/>
    </source>
</evidence>
<protein>
    <submittedName>
        <fullName evidence="2">Uncharacterized protein</fullName>
    </submittedName>
</protein>
<evidence type="ECO:0000313" key="2">
    <source>
        <dbReference type="EMBL" id="VVM90056.1"/>
    </source>
</evidence>
<keyword evidence="1" id="KW-0472">Membrane</keyword>